<keyword evidence="3" id="KW-1133">Transmembrane helix</keyword>
<keyword evidence="1" id="KW-0378">Hydrolase</keyword>
<dbReference type="InterPro" id="IPR005754">
    <property type="entry name" value="Sortase"/>
</dbReference>
<dbReference type="InterPro" id="IPR023365">
    <property type="entry name" value="Sortase_dom-sf"/>
</dbReference>
<gene>
    <name evidence="4" type="ORF">C7M71_015605</name>
</gene>
<feature type="active site" description="Acyl-thioester intermediate" evidence="2">
    <location>
        <position position="208"/>
    </location>
</feature>
<protein>
    <submittedName>
        <fullName evidence="4">Class E sortase</fullName>
    </submittedName>
</protein>
<feature type="transmembrane region" description="Helical" evidence="3">
    <location>
        <begin position="12"/>
        <end position="39"/>
    </location>
</feature>
<organism evidence="4 5">
    <name type="scientific">Peterkaempfera bronchialis</name>
    <dbReference type="NCBI Taxonomy" id="2126346"/>
    <lineage>
        <taxon>Bacteria</taxon>
        <taxon>Bacillati</taxon>
        <taxon>Actinomycetota</taxon>
        <taxon>Actinomycetes</taxon>
        <taxon>Kitasatosporales</taxon>
        <taxon>Streptomycetaceae</taxon>
        <taxon>Peterkaempfera</taxon>
    </lineage>
</organism>
<keyword evidence="3" id="KW-0812">Transmembrane</keyword>
<dbReference type="NCBIfam" id="NF033747">
    <property type="entry name" value="class_E_sortase"/>
    <property type="match status" value="1"/>
</dbReference>
<evidence type="ECO:0000256" key="2">
    <source>
        <dbReference type="PIRSR" id="PIRSR605754-1"/>
    </source>
</evidence>
<keyword evidence="3" id="KW-0472">Membrane</keyword>
<dbReference type="CDD" id="cd05830">
    <property type="entry name" value="Sortase_E"/>
    <property type="match status" value="1"/>
</dbReference>
<proteinExistence type="predicted"/>
<dbReference type="AlphaFoldDB" id="A0A345SY36"/>
<dbReference type="RefSeq" id="WP_111491688.1">
    <property type="nucleotide sequence ID" value="NZ_CP031264.1"/>
</dbReference>
<evidence type="ECO:0000313" key="5">
    <source>
        <dbReference type="Proteomes" id="UP000249340"/>
    </source>
</evidence>
<dbReference type="Pfam" id="PF04203">
    <property type="entry name" value="Sortase"/>
    <property type="match status" value="1"/>
</dbReference>
<feature type="active site" description="Proton donor/acceptor" evidence="2">
    <location>
        <position position="139"/>
    </location>
</feature>
<dbReference type="Proteomes" id="UP000249340">
    <property type="component" value="Chromosome"/>
</dbReference>
<sequence>MAGHRGRGRGVAATAASFVGELLITFGVLLGLFVAYSLWWTNVLADRQADSAAHHLREEWTQKPAGGGDSKAAPHPRSFAAGDSVGFLHIPAMGKDFTVLIRMGTDPEILNEAVAGVYQEPYAAAMPWAKAGNFALAAHRDGHGAKFHNLDKVHQGDSVVVETADTWYIYRVDSTLPQTSKYNTGVVAPIPEGSGYTRPGRYITLTTCTPVYTSRYRMAVWGTLVRTAPVDAQRTLPPELR</sequence>
<evidence type="ECO:0000256" key="3">
    <source>
        <dbReference type="SAM" id="Phobius"/>
    </source>
</evidence>
<evidence type="ECO:0000313" key="4">
    <source>
        <dbReference type="EMBL" id="AXI78641.1"/>
    </source>
</evidence>
<dbReference type="GO" id="GO:0016787">
    <property type="term" value="F:hydrolase activity"/>
    <property type="evidence" value="ECO:0007669"/>
    <property type="project" value="UniProtKB-KW"/>
</dbReference>
<dbReference type="InterPro" id="IPR042003">
    <property type="entry name" value="Sortase_E"/>
</dbReference>
<dbReference type="Gene3D" id="2.40.260.10">
    <property type="entry name" value="Sortase"/>
    <property type="match status" value="1"/>
</dbReference>
<dbReference type="InterPro" id="IPR053465">
    <property type="entry name" value="Sortase_Class_E"/>
</dbReference>
<accession>A0A345SY36</accession>
<keyword evidence="5" id="KW-1185">Reference proteome</keyword>
<name>A0A345SY36_9ACTN</name>
<dbReference type="SUPFAM" id="SSF63817">
    <property type="entry name" value="Sortase"/>
    <property type="match status" value="1"/>
</dbReference>
<dbReference type="KEGG" id="stri:C7M71_015605"/>
<evidence type="ECO:0000256" key="1">
    <source>
        <dbReference type="ARBA" id="ARBA00022801"/>
    </source>
</evidence>
<dbReference type="OrthoDB" id="5242879at2"/>
<dbReference type="EMBL" id="CP031264">
    <property type="protein sequence ID" value="AXI78641.1"/>
    <property type="molecule type" value="Genomic_DNA"/>
</dbReference>
<reference evidence="5" key="1">
    <citation type="submission" date="2018-07" db="EMBL/GenBank/DDBJ databases">
        <title>Streptacidiphilus bronchialis DSM 106435 chromosome.</title>
        <authorList>
            <person name="Batra D."/>
            <person name="Gulvik C.A."/>
        </authorList>
    </citation>
    <scope>NUCLEOTIDE SEQUENCE [LARGE SCALE GENOMIC DNA]</scope>
    <source>
        <strain evidence="5">DSM 106435</strain>
    </source>
</reference>